<dbReference type="InterPro" id="IPR052345">
    <property type="entry name" value="Rad_response_metalloprotease"/>
</dbReference>
<evidence type="ECO:0000313" key="2">
    <source>
        <dbReference type="EMBL" id="KFI48935.1"/>
    </source>
</evidence>
<dbReference type="Gene3D" id="1.10.10.2910">
    <property type="match status" value="1"/>
</dbReference>
<dbReference type="Pfam" id="PF06114">
    <property type="entry name" value="Peptidase_M78"/>
    <property type="match status" value="1"/>
</dbReference>
<dbReference type="Proteomes" id="UP000029108">
    <property type="component" value="Unassembled WGS sequence"/>
</dbReference>
<organism evidence="2 3">
    <name type="scientific">Bifidobacterium biavatii DSM 23969</name>
    <dbReference type="NCBI Taxonomy" id="1437608"/>
    <lineage>
        <taxon>Bacteria</taxon>
        <taxon>Bacillati</taxon>
        <taxon>Actinomycetota</taxon>
        <taxon>Actinomycetes</taxon>
        <taxon>Bifidobacteriales</taxon>
        <taxon>Bifidobacteriaceae</taxon>
        <taxon>Bifidobacterium</taxon>
    </lineage>
</organism>
<dbReference type="OrthoDB" id="9794834at2"/>
<protein>
    <recommendedName>
        <fullName evidence="1">IrrE N-terminal-like domain-containing protein</fullName>
    </recommendedName>
</protein>
<dbReference type="eggNOG" id="COG2856">
    <property type="taxonomic scope" value="Bacteria"/>
</dbReference>
<accession>A0A086ZQY5</accession>
<sequence>MAKLVWQSAREHAQDVLDNYWDGRFPVKIAAISKAMGIMPYQASLSTELSGMIVKKPNEQARAYVEKSETETRRRFTLAHELGHYVERVDVSDDNDFSFVERREPGRYDLHEFYADEFAGALLMPEKPFMDMLHEGRSLIDIAARFGVSLDAARKRRERLKKNPPEKD</sequence>
<dbReference type="PANTHER" id="PTHR43236">
    <property type="entry name" value="ANTITOXIN HIGA1"/>
    <property type="match status" value="1"/>
</dbReference>
<proteinExistence type="predicted"/>
<evidence type="ECO:0000259" key="1">
    <source>
        <dbReference type="Pfam" id="PF06114"/>
    </source>
</evidence>
<comment type="caution">
    <text evidence="2">The sequence shown here is derived from an EMBL/GenBank/DDBJ whole genome shotgun (WGS) entry which is preliminary data.</text>
</comment>
<feature type="domain" description="IrrE N-terminal-like" evidence="1">
    <location>
        <begin position="64"/>
        <end position="156"/>
    </location>
</feature>
<evidence type="ECO:0000313" key="3">
    <source>
        <dbReference type="Proteomes" id="UP000029108"/>
    </source>
</evidence>
<name>A0A086ZQY5_9BIFI</name>
<keyword evidence="3" id="KW-1185">Reference proteome</keyword>
<dbReference type="EMBL" id="JGYN01000027">
    <property type="protein sequence ID" value="KFI48935.1"/>
    <property type="molecule type" value="Genomic_DNA"/>
</dbReference>
<dbReference type="InterPro" id="IPR010359">
    <property type="entry name" value="IrrE_HExxH"/>
</dbReference>
<gene>
    <name evidence="2" type="ORF">BBIA_1934</name>
</gene>
<dbReference type="AlphaFoldDB" id="A0A086ZQY5"/>
<dbReference type="PANTHER" id="PTHR43236:SF2">
    <property type="entry name" value="BLL0069 PROTEIN"/>
    <property type="match status" value="1"/>
</dbReference>
<dbReference type="STRING" id="1437608.GCA_000771645_00021"/>
<reference evidence="2 3" key="1">
    <citation type="submission" date="2014-03" db="EMBL/GenBank/DDBJ databases">
        <title>Genomics of Bifidobacteria.</title>
        <authorList>
            <person name="Ventura M."/>
            <person name="Milani C."/>
            <person name="Lugli G.A."/>
        </authorList>
    </citation>
    <scope>NUCLEOTIDE SEQUENCE [LARGE SCALE GENOMIC DNA]</scope>
    <source>
        <strain evidence="2 3">DSM 23969</strain>
    </source>
</reference>